<evidence type="ECO:0000313" key="3">
    <source>
        <dbReference type="Proteomes" id="UP001501000"/>
    </source>
</evidence>
<reference evidence="3" key="1">
    <citation type="journal article" date="2019" name="Int. J. Syst. Evol. Microbiol.">
        <title>The Global Catalogue of Microorganisms (GCM) 10K type strain sequencing project: providing services to taxonomists for standard genome sequencing and annotation.</title>
        <authorList>
            <consortium name="The Broad Institute Genomics Platform"/>
            <consortium name="The Broad Institute Genome Sequencing Center for Infectious Disease"/>
            <person name="Wu L."/>
            <person name="Ma J."/>
        </authorList>
    </citation>
    <scope>NUCLEOTIDE SEQUENCE [LARGE SCALE GENOMIC DNA]</scope>
    <source>
        <strain evidence="3">JCM 16956</strain>
    </source>
</reference>
<feature type="region of interest" description="Disordered" evidence="1">
    <location>
        <begin position="168"/>
        <end position="202"/>
    </location>
</feature>
<sequence length="202" mass="21717">MTPYSLAFYLDAVTTGTVLGLRPDDHPGRVAEVLGTEYGENGGRDTLWRDYGLIEFHWHRARPTDPWAGHHVSLQVHRLAHRDRTLAGGALRARYGRFAPRVRFDKLHHLLERRGAALVPDAGAAPNAPYFRTYEHPASGATVTVVATYGEHSTPPALRPGDVYSIQLPAGAGTAGPPDRTGSASGLRGQASGRTTPAAARA</sequence>
<dbReference type="EMBL" id="BAABAJ010000004">
    <property type="protein sequence ID" value="GAA3906627.1"/>
    <property type="molecule type" value="Genomic_DNA"/>
</dbReference>
<evidence type="ECO:0000313" key="2">
    <source>
        <dbReference type="EMBL" id="GAA3906627.1"/>
    </source>
</evidence>
<comment type="caution">
    <text evidence="2">The sequence shown here is derived from an EMBL/GenBank/DDBJ whole genome shotgun (WGS) entry which is preliminary data.</text>
</comment>
<evidence type="ECO:0000256" key="1">
    <source>
        <dbReference type="SAM" id="MobiDB-lite"/>
    </source>
</evidence>
<keyword evidence="3" id="KW-1185">Reference proteome</keyword>
<accession>A0ABP7LS87</accession>
<dbReference type="RefSeq" id="WP_345279987.1">
    <property type="nucleotide sequence ID" value="NZ_BAABAJ010000004.1"/>
</dbReference>
<proteinExistence type="predicted"/>
<dbReference type="Proteomes" id="UP001501000">
    <property type="component" value="Unassembled WGS sequence"/>
</dbReference>
<gene>
    <name evidence="2" type="ORF">GCM10022244_15900</name>
</gene>
<protein>
    <submittedName>
        <fullName evidence="2">Uncharacterized protein</fullName>
    </submittedName>
</protein>
<name>A0ABP7LS87_9ACTN</name>
<organism evidence="2 3">
    <name type="scientific">Streptomyces gulbargensis</name>
    <dbReference type="NCBI Taxonomy" id="364901"/>
    <lineage>
        <taxon>Bacteria</taxon>
        <taxon>Bacillati</taxon>
        <taxon>Actinomycetota</taxon>
        <taxon>Actinomycetes</taxon>
        <taxon>Kitasatosporales</taxon>
        <taxon>Streptomycetaceae</taxon>
        <taxon>Streptomyces</taxon>
    </lineage>
</organism>